<gene>
    <name evidence="1" type="ORF">CCHR01_19633</name>
</gene>
<evidence type="ECO:0000313" key="2">
    <source>
        <dbReference type="Proteomes" id="UP001243330"/>
    </source>
</evidence>
<protein>
    <submittedName>
        <fullName evidence="1">Uncharacterized protein</fullName>
    </submittedName>
</protein>
<sequence length="60" mass="6493">MASPAITSDARTSLNKPFGDLTRLAPQNLSMVLHGLHEESSLAPLMRTKRSFWAAGKAIV</sequence>
<evidence type="ECO:0000313" key="1">
    <source>
        <dbReference type="EMBL" id="KAK1837746.1"/>
    </source>
</evidence>
<accession>A0AAD8ZXY8</accession>
<dbReference type="EMBL" id="JAQOWY010001032">
    <property type="protein sequence ID" value="KAK1837746.1"/>
    <property type="molecule type" value="Genomic_DNA"/>
</dbReference>
<keyword evidence="2" id="KW-1185">Reference proteome</keyword>
<organism evidence="1 2">
    <name type="scientific">Colletotrichum chrysophilum</name>
    <dbReference type="NCBI Taxonomy" id="1836956"/>
    <lineage>
        <taxon>Eukaryota</taxon>
        <taxon>Fungi</taxon>
        <taxon>Dikarya</taxon>
        <taxon>Ascomycota</taxon>
        <taxon>Pezizomycotina</taxon>
        <taxon>Sordariomycetes</taxon>
        <taxon>Hypocreomycetidae</taxon>
        <taxon>Glomerellales</taxon>
        <taxon>Glomerellaceae</taxon>
        <taxon>Colletotrichum</taxon>
        <taxon>Colletotrichum gloeosporioides species complex</taxon>
    </lineage>
</organism>
<name>A0AAD8ZXY8_9PEZI</name>
<comment type="caution">
    <text evidence="1">The sequence shown here is derived from an EMBL/GenBank/DDBJ whole genome shotgun (WGS) entry which is preliminary data.</text>
</comment>
<dbReference type="Proteomes" id="UP001243330">
    <property type="component" value="Unassembled WGS sequence"/>
</dbReference>
<reference evidence="1" key="1">
    <citation type="submission" date="2023-01" db="EMBL/GenBank/DDBJ databases">
        <title>Colletotrichum chrysophilum M932 genome sequence.</title>
        <authorList>
            <person name="Baroncelli R."/>
        </authorList>
    </citation>
    <scope>NUCLEOTIDE SEQUENCE</scope>
    <source>
        <strain evidence="1">M932</strain>
    </source>
</reference>
<proteinExistence type="predicted"/>
<dbReference type="AlphaFoldDB" id="A0AAD8ZXY8"/>